<sequence length="258" mass="27632">MSSSPSLKQFAGKVAIVTGASAGIGKAIADLLVKHGVIVAGLARRVQLVQEHAKELMGEKGSLHAFQCDLSKQEETVATFQKVTSSLGPVSVLVNNAGILSASGILDGEVEKWASVTNTNVIAVALCTREAVKIMKTNNIKGYIINVNSVAGHMVPDFPKMGLYPPSKHAVTALTETIRLEINREKLPIRITSISPGYVETEILEVAFGKISKGTEWETVQETGLKDKDIADAVFYVLSTPEHVNVKELTITRQGAQV</sequence>
<dbReference type="PANTHER" id="PTHR43115:SF4">
    <property type="entry name" value="DEHYDROGENASE_REDUCTASE SDR FAMILY MEMBER 11"/>
    <property type="match status" value="1"/>
</dbReference>
<accession>N6TQ42</accession>
<protein>
    <submittedName>
        <fullName evidence="4 5">Uncharacterized protein</fullName>
    </submittedName>
</protein>
<dbReference type="PANTHER" id="PTHR43115">
    <property type="entry name" value="DEHYDROGENASE/REDUCTASE SDR FAMILY MEMBER 11"/>
    <property type="match status" value="1"/>
</dbReference>
<keyword evidence="2" id="KW-0560">Oxidoreductase</keyword>
<dbReference type="EnsemblMetazoa" id="XM_019899570.1">
    <property type="protein sequence ID" value="XP_019755129.1"/>
    <property type="gene ID" value="LOC109534024"/>
</dbReference>
<dbReference type="InterPro" id="IPR002347">
    <property type="entry name" value="SDR_fam"/>
</dbReference>
<feature type="non-terminal residue" evidence="4">
    <location>
        <position position="1"/>
    </location>
</feature>
<dbReference type="FunFam" id="3.40.50.720:FF:000047">
    <property type="entry name" value="NADP-dependent L-serine/L-allo-threonine dehydrogenase"/>
    <property type="match status" value="1"/>
</dbReference>
<dbReference type="HOGENOM" id="CLU_010194_2_10_1"/>
<dbReference type="EMBL" id="KB740594">
    <property type="protein sequence ID" value="ENN80138.1"/>
    <property type="molecule type" value="Genomic_DNA"/>
</dbReference>
<evidence type="ECO:0000256" key="1">
    <source>
        <dbReference type="ARBA" id="ARBA00006484"/>
    </source>
</evidence>
<dbReference type="InterPro" id="IPR036291">
    <property type="entry name" value="NAD(P)-bd_dom_sf"/>
</dbReference>
<dbReference type="PRINTS" id="PR00081">
    <property type="entry name" value="GDHRDH"/>
</dbReference>
<proteinExistence type="inferred from homology"/>
<dbReference type="KEGG" id="dpa:109534024"/>
<dbReference type="OMA" id="MERWCNK"/>
<dbReference type="OrthoDB" id="1933717at2759"/>
<reference evidence="5" key="2">
    <citation type="submission" date="2024-08" db="UniProtKB">
        <authorList>
            <consortium name="EnsemblMetazoa"/>
        </authorList>
    </citation>
    <scope>IDENTIFICATION</scope>
</reference>
<dbReference type="GO" id="GO:0016616">
    <property type="term" value="F:oxidoreductase activity, acting on the CH-OH group of donors, NAD or NADP as acceptor"/>
    <property type="evidence" value="ECO:0007669"/>
    <property type="project" value="UniProtKB-ARBA"/>
</dbReference>
<dbReference type="SUPFAM" id="SSF51735">
    <property type="entry name" value="NAD(P)-binding Rossmann-fold domains"/>
    <property type="match status" value="1"/>
</dbReference>
<keyword evidence="6" id="KW-1185">Reference proteome</keyword>
<dbReference type="AlphaFoldDB" id="N6TQ42"/>
<dbReference type="PRINTS" id="PR00080">
    <property type="entry name" value="SDRFAMILY"/>
</dbReference>
<name>N6TQ42_DENPD</name>
<evidence type="ECO:0000313" key="5">
    <source>
        <dbReference type="EnsemblMetazoa" id="XP_019755129.1"/>
    </source>
</evidence>
<gene>
    <name evidence="5" type="primary">109534024</name>
    <name evidence="4" type="ORF">YQE_03430</name>
</gene>
<comment type="similarity">
    <text evidence="1 3">Belongs to the short-chain dehydrogenases/reductases (SDR) family.</text>
</comment>
<evidence type="ECO:0000313" key="4">
    <source>
        <dbReference type="EMBL" id="ENN80138.1"/>
    </source>
</evidence>
<dbReference type="Pfam" id="PF00106">
    <property type="entry name" value="adh_short"/>
    <property type="match status" value="1"/>
</dbReference>
<evidence type="ECO:0000313" key="6">
    <source>
        <dbReference type="Proteomes" id="UP000019118"/>
    </source>
</evidence>
<evidence type="ECO:0000256" key="2">
    <source>
        <dbReference type="ARBA" id="ARBA00023002"/>
    </source>
</evidence>
<reference evidence="4 6" key="1">
    <citation type="journal article" date="2013" name="Genome Biol.">
        <title>Draft genome of the mountain pine beetle, Dendroctonus ponderosae Hopkins, a major forest pest.</title>
        <authorList>
            <person name="Keeling C.I."/>
            <person name="Yuen M.M."/>
            <person name="Liao N.Y."/>
            <person name="Docking T.R."/>
            <person name="Chan S.K."/>
            <person name="Taylor G.A."/>
            <person name="Palmquist D.L."/>
            <person name="Jackman S.D."/>
            <person name="Nguyen A."/>
            <person name="Li M."/>
            <person name="Henderson H."/>
            <person name="Janes J.K."/>
            <person name="Zhao Y."/>
            <person name="Pandoh P."/>
            <person name="Moore R."/>
            <person name="Sperling F.A."/>
            <person name="Huber D.P."/>
            <person name="Birol I."/>
            <person name="Jones S.J."/>
            <person name="Bohlmann J."/>
        </authorList>
    </citation>
    <scope>NUCLEOTIDE SEQUENCE</scope>
</reference>
<dbReference type="Proteomes" id="UP000019118">
    <property type="component" value="Unassembled WGS sequence"/>
</dbReference>
<dbReference type="Gene3D" id="3.40.50.720">
    <property type="entry name" value="NAD(P)-binding Rossmann-like Domain"/>
    <property type="match status" value="1"/>
</dbReference>
<evidence type="ECO:0000256" key="3">
    <source>
        <dbReference type="RuleBase" id="RU000363"/>
    </source>
</evidence>
<organism evidence="4">
    <name type="scientific">Dendroctonus ponderosae</name>
    <name type="common">Mountain pine beetle</name>
    <dbReference type="NCBI Taxonomy" id="77166"/>
    <lineage>
        <taxon>Eukaryota</taxon>
        <taxon>Metazoa</taxon>
        <taxon>Ecdysozoa</taxon>
        <taxon>Arthropoda</taxon>
        <taxon>Hexapoda</taxon>
        <taxon>Insecta</taxon>
        <taxon>Pterygota</taxon>
        <taxon>Neoptera</taxon>
        <taxon>Endopterygota</taxon>
        <taxon>Coleoptera</taxon>
        <taxon>Polyphaga</taxon>
        <taxon>Cucujiformia</taxon>
        <taxon>Curculionidae</taxon>
        <taxon>Scolytinae</taxon>
        <taxon>Dendroctonus</taxon>
    </lineage>
</organism>